<keyword evidence="3" id="KW-0418">Kinase</keyword>
<dbReference type="FunFam" id="3.30.450.20:FF:000060">
    <property type="entry name" value="Sensor protein FixL"/>
    <property type="match status" value="1"/>
</dbReference>
<sequence length="566" mass="62937">MDSQSAELELGSLGSAIFEASVDSMVVIDEVGVIRALNRAATKTFGYLADELLGGNVSLLMPPGEARAHDGYMHDYRQSGQRRIIGIGREVTGRRKDGTQFPLHLSIAELNIGPRRMFVGICHDISERRRMIDDISHLASHDSLTGCLNRHQLLVCLQRMLAEPASGEWRAVVFIDLDGFKQVNDRQGHRIGDRLLGLVAERLQRQLRPEDLLARVGGDEFVALVGLPADNDATQVAQAVCRRLLDSFAKGFWVEGLSLNVNASIGVSLHTGEGGMAEQLIHDADLAMYQAKSEGGGCVRFFQPEMRQHTERKVLMLERLQRALAQGRFELHYQLQFALDDLHISGLEALLRWQDEELGRLAPDEFIPVAIEYGLMPAIDLWVLRRACMDNRLLIDSECLDVPMAVNIGSQLFQQPDFAERVRDILSEVGLPGQRLELEVTETGAVQDAQVVTENIRLLKRLGVSIAMDDFGTGFSSLLRLRRLAFDRLKIDRSFVRALPSASDQAIVQAALAIAASLELEVIAEGVETAEQLDYLRRCGCAYGQGFWFARPMPLQVLRRHLVLSA</sequence>
<dbReference type="SUPFAM" id="SSF141868">
    <property type="entry name" value="EAL domain-like"/>
    <property type="match status" value="1"/>
</dbReference>
<accession>A0A4Q9RAM2</accession>
<dbReference type="Gene3D" id="3.20.20.450">
    <property type="entry name" value="EAL domain"/>
    <property type="match status" value="1"/>
</dbReference>
<evidence type="ECO:0000259" key="8">
    <source>
        <dbReference type="PROSITE" id="PS50883"/>
    </source>
</evidence>
<keyword evidence="4" id="KW-0067">ATP-binding</keyword>
<dbReference type="InterPro" id="IPR029787">
    <property type="entry name" value="Nucleotide_cyclase"/>
</dbReference>
<dbReference type="SUPFAM" id="SSF55073">
    <property type="entry name" value="Nucleotide cyclase"/>
    <property type="match status" value="1"/>
</dbReference>
<reference evidence="10 11" key="1">
    <citation type="submission" date="2018-06" db="EMBL/GenBank/DDBJ databases">
        <title>Three novel Pseudomonas species isolated from symptomatic oak.</title>
        <authorList>
            <person name="Bueno-Gonzalez V."/>
            <person name="Brady C."/>
        </authorList>
    </citation>
    <scope>NUCLEOTIDE SEQUENCE [LARGE SCALE GENOMIC DNA]</scope>
    <source>
        <strain evidence="10 11">P17C</strain>
    </source>
</reference>
<keyword evidence="1" id="KW-0808">Transferase</keyword>
<dbReference type="GO" id="GO:0016301">
    <property type="term" value="F:kinase activity"/>
    <property type="evidence" value="ECO:0007669"/>
    <property type="project" value="UniProtKB-KW"/>
</dbReference>
<dbReference type="InterPro" id="IPR052155">
    <property type="entry name" value="Biofilm_reg_signaling"/>
</dbReference>
<protein>
    <recommendedName>
        <fullName evidence="6">Sensor protein FixL</fullName>
    </recommendedName>
</protein>
<dbReference type="CDD" id="cd00130">
    <property type="entry name" value="PAS"/>
    <property type="match status" value="1"/>
</dbReference>
<name>A0A4Q9RAM2_9GAMM</name>
<evidence type="ECO:0000256" key="5">
    <source>
        <dbReference type="ARBA" id="ARBA00059827"/>
    </source>
</evidence>
<comment type="caution">
    <text evidence="10">The sequence shown here is derived from an EMBL/GenBank/DDBJ whole genome shotgun (WGS) entry which is preliminary data.</text>
</comment>
<dbReference type="InterPro" id="IPR043128">
    <property type="entry name" value="Rev_trsase/Diguanyl_cyclase"/>
</dbReference>
<dbReference type="SMART" id="SM00267">
    <property type="entry name" value="GGDEF"/>
    <property type="match status" value="1"/>
</dbReference>
<dbReference type="GO" id="GO:0005524">
    <property type="term" value="F:ATP binding"/>
    <property type="evidence" value="ECO:0007669"/>
    <property type="project" value="UniProtKB-KW"/>
</dbReference>
<dbReference type="Proteomes" id="UP000292639">
    <property type="component" value="Unassembled WGS sequence"/>
</dbReference>
<evidence type="ECO:0000256" key="4">
    <source>
        <dbReference type="ARBA" id="ARBA00022840"/>
    </source>
</evidence>
<dbReference type="Pfam" id="PF00990">
    <property type="entry name" value="GGDEF"/>
    <property type="match status" value="1"/>
</dbReference>
<dbReference type="PANTHER" id="PTHR44757:SF2">
    <property type="entry name" value="BIOFILM ARCHITECTURE MAINTENANCE PROTEIN MBAA"/>
    <property type="match status" value="1"/>
</dbReference>
<proteinExistence type="predicted"/>
<feature type="domain" description="EAL" evidence="8">
    <location>
        <begin position="313"/>
        <end position="566"/>
    </location>
</feature>
<dbReference type="PANTHER" id="PTHR44757">
    <property type="entry name" value="DIGUANYLATE CYCLASE DGCP"/>
    <property type="match status" value="1"/>
</dbReference>
<keyword evidence="2" id="KW-0547">Nucleotide-binding</keyword>
<dbReference type="RefSeq" id="WP_131183424.1">
    <property type="nucleotide sequence ID" value="NZ_QJUO01000004.1"/>
</dbReference>
<dbReference type="Pfam" id="PF00563">
    <property type="entry name" value="EAL"/>
    <property type="match status" value="1"/>
</dbReference>
<dbReference type="AlphaFoldDB" id="A0A4Q9RAM2"/>
<dbReference type="EMBL" id="QJUP01000008">
    <property type="protein sequence ID" value="TBU97816.1"/>
    <property type="molecule type" value="Genomic_DNA"/>
</dbReference>
<dbReference type="NCBIfam" id="TIGR00254">
    <property type="entry name" value="GGDEF"/>
    <property type="match status" value="1"/>
</dbReference>
<dbReference type="CDD" id="cd01948">
    <property type="entry name" value="EAL"/>
    <property type="match status" value="1"/>
</dbReference>
<dbReference type="SMART" id="SM00052">
    <property type="entry name" value="EAL"/>
    <property type="match status" value="1"/>
</dbReference>
<dbReference type="PROSITE" id="PS50883">
    <property type="entry name" value="EAL"/>
    <property type="match status" value="1"/>
</dbReference>
<gene>
    <name evidence="10" type="ORF">DNJ96_08175</name>
</gene>
<dbReference type="OrthoDB" id="9804951at2"/>
<dbReference type="InterPro" id="IPR000014">
    <property type="entry name" value="PAS"/>
</dbReference>
<evidence type="ECO:0000313" key="10">
    <source>
        <dbReference type="EMBL" id="TBU97816.1"/>
    </source>
</evidence>
<dbReference type="Gene3D" id="3.30.450.20">
    <property type="entry name" value="PAS domain"/>
    <property type="match status" value="1"/>
</dbReference>
<comment type="function">
    <text evidence="5">Putative oxygen sensor; modulates the activity of FixJ, a transcriptional activator of nitrogen fixation fixK gene. FixL probably acts as a kinase that phosphorylates FixJ.</text>
</comment>
<evidence type="ECO:0000256" key="2">
    <source>
        <dbReference type="ARBA" id="ARBA00022741"/>
    </source>
</evidence>
<dbReference type="NCBIfam" id="TIGR00229">
    <property type="entry name" value="sensory_box"/>
    <property type="match status" value="1"/>
</dbReference>
<keyword evidence="11" id="KW-1185">Reference proteome</keyword>
<dbReference type="Pfam" id="PF00989">
    <property type="entry name" value="PAS"/>
    <property type="match status" value="1"/>
</dbReference>
<dbReference type="Gene3D" id="3.30.70.270">
    <property type="match status" value="1"/>
</dbReference>
<dbReference type="InterPro" id="IPR013767">
    <property type="entry name" value="PAS_fold"/>
</dbReference>
<dbReference type="PROSITE" id="PS50887">
    <property type="entry name" value="GGDEF"/>
    <property type="match status" value="1"/>
</dbReference>
<feature type="domain" description="PAS" evidence="7">
    <location>
        <begin position="17"/>
        <end position="62"/>
    </location>
</feature>
<evidence type="ECO:0000256" key="1">
    <source>
        <dbReference type="ARBA" id="ARBA00022679"/>
    </source>
</evidence>
<dbReference type="CDD" id="cd01949">
    <property type="entry name" value="GGDEF"/>
    <property type="match status" value="1"/>
</dbReference>
<dbReference type="InterPro" id="IPR000160">
    <property type="entry name" value="GGDEF_dom"/>
</dbReference>
<evidence type="ECO:0000256" key="6">
    <source>
        <dbReference type="ARBA" id="ARBA00070616"/>
    </source>
</evidence>
<feature type="domain" description="GGDEF" evidence="9">
    <location>
        <begin position="168"/>
        <end position="304"/>
    </location>
</feature>
<evidence type="ECO:0000259" key="9">
    <source>
        <dbReference type="PROSITE" id="PS50887"/>
    </source>
</evidence>
<dbReference type="SMART" id="SM00091">
    <property type="entry name" value="PAS"/>
    <property type="match status" value="1"/>
</dbReference>
<dbReference type="PROSITE" id="PS50112">
    <property type="entry name" value="PAS"/>
    <property type="match status" value="1"/>
</dbReference>
<dbReference type="InterPro" id="IPR001633">
    <property type="entry name" value="EAL_dom"/>
</dbReference>
<dbReference type="SUPFAM" id="SSF55785">
    <property type="entry name" value="PYP-like sensor domain (PAS domain)"/>
    <property type="match status" value="1"/>
</dbReference>
<organism evidence="10 11">
    <name type="scientific">Stutzerimonas kirkiae</name>
    <dbReference type="NCBI Taxonomy" id="2211392"/>
    <lineage>
        <taxon>Bacteria</taxon>
        <taxon>Pseudomonadati</taxon>
        <taxon>Pseudomonadota</taxon>
        <taxon>Gammaproteobacteria</taxon>
        <taxon>Pseudomonadales</taxon>
        <taxon>Pseudomonadaceae</taxon>
        <taxon>Stutzerimonas</taxon>
    </lineage>
</organism>
<evidence type="ECO:0000259" key="7">
    <source>
        <dbReference type="PROSITE" id="PS50112"/>
    </source>
</evidence>
<evidence type="ECO:0000313" key="11">
    <source>
        <dbReference type="Proteomes" id="UP000292639"/>
    </source>
</evidence>
<evidence type="ECO:0000256" key="3">
    <source>
        <dbReference type="ARBA" id="ARBA00022777"/>
    </source>
</evidence>
<dbReference type="InterPro" id="IPR035919">
    <property type="entry name" value="EAL_sf"/>
</dbReference>
<dbReference type="InterPro" id="IPR035965">
    <property type="entry name" value="PAS-like_dom_sf"/>
</dbReference>